<name>A0A6H1ZM81_9ZZZZ</name>
<evidence type="ECO:0000313" key="3">
    <source>
        <dbReference type="EMBL" id="QJH96982.1"/>
    </source>
</evidence>
<organism evidence="2">
    <name type="scientific">viral metagenome</name>
    <dbReference type="NCBI Taxonomy" id="1070528"/>
    <lineage>
        <taxon>unclassified sequences</taxon>
        <taxon>metagenomes</taxon>
        <taxon>organismal metagenomes</taxon>
    </lineage>
</organism>
<gene>
    <name evidence="2" type="ORF">TM448A00932_0003</name>
    <name evidence="3" type="ORF">TM448B00884_0033</name>
</gene>
<dbReference type="EMBL" id="MT144082">
    <property type="protein sequence ID" value="QJA48375.1"/>
    <property type="molecule type" value="Genomic_DNA"/>
</dbReference>
<evidence type="ECO:0000259" key="1">
    <source>
        <dbReference type="Pfam" id="PF12850"/>
    </source>
</evidence>
<dbReference type="Gene3D" id="3.60.21.10">
    <property type="match status" value="1"/>
</dbReference>
<reference evidence="2" key="1">
    <citation type="submission" date="2020-03" db="EMBL/GenBank/DDBJ databases">
        <title>The deep terrestrial virosphere.</title>
        <authorList>
            <person name="Holmfeldt K."/>
            <person name="Nilsson E."/>
            <person name="Simone D."/>
            <person name="Lopez-Fernandez M."/>
            <person name="Wu X."/>
            <person name="de Brujin I."/>
            <person name="Lundin D."/>
            <person name="Andersson A."/>
            <person name="Bertilsson S."/>
            <person name="Dopson M."/>
        </authorList>
    </citation>
    <scope>NUCLEOTIDE SEQUENCE</scope>
    <source>
        <strain evidence="2">TM448A00932</strain>
        <strain evidence="3">TM448B00884</strain>
    </source>
</reference>
<protein>
    <submittedName>
        <fullName evidence="2">Putative calcineurin-like phosphoesterase</fullName>
    </submittedName>
</protein>
<feature type="domain" description="Calcineurin-like phosphoesterase" evidence="1">
    <location>
        <begin position="5"/>
        <end position="98"/>
    </location>
</feature>
<dbReference type="Pfam" id="PF12850">
    <property type="entry name" value="Metallophos_2"/>
    <property type="match status" value="1"/>
</dbReference>
<dbReference type="SUPFAM" id="SSF56300">
    <property type="entry name" value="Metallo-dependent phosphatases"/>
    <property type="match status" value="1"/>
</dbReference>
<dbReference type="InterPro" id="IPR029052">
    <property type="entry name" value="Metallo-depent_PP-like"/>
</dbReference>
<accession>A0A6H1ZM81</accession>
<dbReference type="AlphaFoldDB" id="A0A6H1ZM81"/>
<sequence length="144" mass="17055">MNETLIKNWNSRVKEGDIIFHLGDFAFKSSKDDIRNILGRLNGQIILIAGNHDSSNNMKSIIKDIRIYYGGKDILLTHRAEEAGPGYYLVLCGHAHDLWRFYRVKFYEFEYDCCNVGVDQWRFMPIKIEEILKEYDKWKKTKEE</sequence>
<dbReference type="EMBL" id="MT144668">
    <property type="protein sequence ID" value="QJH96982.1"/>
    <property type="molecule type" value="Genomic_DNA"/>
</dbReference>
<dbReference type="InterPro" id="IPR024654">
    <property type="entry name" value="Calcineurin-like_PHP_lpxH"/>
</dbReference>
<proteinExistence type="predicted"/>
<evidence type="ECO:0000313" key="2">
    <source>
        <dbReference type="EMBL" id="QJA48375.1"/>
    </source>
</evidence>